<feature type="domain" description="Mab-21-like nucleotidyltransferase" evidence="9">
    <location>
        <begin position="154"/>
        <end position="246"/>
    </location>
</feature>
<comment type="cofactor">
    <cofactor evidence="1">
        <name>Mg(2+)</name>
        <dbReference type="ChEBI" id="CHEBI:18420"/>
    </cofactor>
</comment>
<dbReference type="SMART" id="SM01265">
    <property type="entry name" value="Mab-21"/>
    <property type="match status" value="1"/>
</dbReference>
<feature type="domain" description="Mab-21-like HhH/H2TH-like" evidence="10">
    <location>
        <begin position="258"/>
        <end position="334"/>
    </location>
</feature>
<keyword evidence="8" id="KW-0460">Magnesium</keyword>
<proteinExistence type="inferred from homology"/>
<keyword evidence="3" id="KW-0808">Transferase</keyword>
<evidence type="ECO:0000259" key="9">
    <source>
        <dbReference type="Pfam" id="PF03281"/>
    </source>
</evidence>
<evidence type="ECO:0000256" key="4">
    <source>
        <dbReference type="ARBA" id="ARBA00022695"/>
    </source>
</evidence>
<evidence type="ECO:0000256" key="3">
    <source>
        <dbReference type="ARBA" id="ARBA00022679"/>
    </source>
</evidence>
<comment type="similarity">
    <text evidence="2">Belongs to the mab-21 family.</text>
</comment>
<evidence type="ECO:0000256" key="6">
    <source>
        <dbReference type="ARBA" id="ARBA00022741"/>
    </source>
</evidence>
<name>A0ABD3XQI2_SINWO</name>
<dbReference type="EMBL" id="JBJQND010000001">
    <property type="protein sequence ID" value="KAL3888484.1"/>
    <property type="molecule type" value="Genomic_DNA"/>
</dbReference>
<keyword evidence="6" id="KW-0547">Nucleotide-binding</keyword>
<organism evidence="11 12">
    <name type="scientific">Sinanodonta woodiana</name>
    <name type="common">Chinese pond mussel</name>
    <name type="synonym">Anodonta woodiana</name>
    <dbReference type="NCBI Taxonomy" id="1069815"/>
    <lineage>
        <taxon>Eukaryota</taxon>
        <taxon>Metazoa</taxon>
        <taxon>Spiralia</taxon>
        <taxon>Lophotrochozoa</taxon>
        <taxon>Mollusca</taxon>
        <taxon>Bivalvia</taxon>
        <taxon>Autobranchia</taxon>
        <taxon>Heteroconchia</taxon>
        <taxon>Palaeoheterodonta</taxon>
        <taxon>Unionida</taxon>
        <taxon>Unionoidea</taxon>
        <taxon>Unionidae</taxon>
        <taxon>Unioninae</taxon>
        <taxon>Sinanodonta</taxon>
    </lineage>
</organism>
<dbReference type="InterPro" id="IPR046903">
    <property type="entry name" value="Mab-21-like_nuc_Trfase"/>
</dbReference>
<evidence type="ECO:0000256" key="7">
    <source>
        <dbReference type="ARBA" id="ARBA00022840"/>
    </source>
</evidence>
<keyword evidence="7" id="KW-0067">ATP-binding</keyword>
<sequence length="641" mass="73143">MCTIVNSSASLALSQYLNRVGHGDANKLFTIDFSNFLQTRYLEQGFKSCVTGGIADGTADICKDDVDVMFIDDCITLTDTFDEIVPKEDQLNAMVERNGGQPGYVLLKVHPGNIQALSSYGPENIVVHVTGKGFYISSTTIIQLSLSENEITHRSGPAIKTYFNKSEMGNISNQWDFVFSIFYPKWPEEAKAWPNRVSKCSWPPGEMVQEMVSSGCHIVPKGSQGGVFSDIEWCISFAMHEKCLIRSFSSVQYHHYILLKRILKHKFLEKYPDIMTSYVAKTICLWQMELNKREMWQMKYLVDSVIKSVLFLKHCISTRYVPHYFIPENNIVHGKINFQMKAELLKDLSDFVSILIDLCNEPERLTHFLFGNNYIIDMCIYLKLSAYYEITNDALYKSENLNFPTNLDYHCHYVETIHGSVISTFNIMLERNLFNVLHKTLLKCISKSELQDKHYQYRSELNLLLQNLCKCGGFSGKVITAEINFMLGQPDKCIDIITEALTMDTATALKGTNDIKNRASEELVGILKRRSLMSLSHFLRTFLITPIILSEDHISVLSQILQQDIFETLRDKPIMVDSLPYACFLLTLAFHVLSRTEMAEEAVSTLIFMLVEEPTKLDYKEAAMCLLHYVVNLTSLPGHVV</sequence>
<dbReference type="Gene3D" id="1.10.1410.40">
    <property type="match status" value="1"/>
</dbReference>
<dbReference type="Pfam" id="PF03281">
    <property type="entry name" value="Mab-21"/>
    <property type="match status" value="1"/>
</dbReference>
<evidence type="ECO:0000256" key="8">
    <source>
        <dbReference type="ARBA" id="ARBA00022842"/>
    </source>
</evidence>
<dbReference type="AlphaFoldDB" id="A0ABD3XQI2"/>
<keyword evidence="5" id="KW-0479">Metal-binding</keyword>
<dbReference type="GO" id="GO:0046872">
    <property type="term" value="F:metal ion binding"/>
    <property type="evidence" value="ECO:0007669"/>
    <property type="project" value="UniProtKB-KW"/>
</dbReference>
<evidence type="ECO:0008006" key="13">
    <source>
        <dbReference type="Google" id="ProtNLM"/>
    </source>
</evidence>
<dbReference type="PANTHER" id="PTHR10656">
    <property type="entry name" value="CELL FATE DETERMINING PROTEIN MAB21-RELATED"/>
    <property type="match status" value="1"/>
</dbReference>
<evidence type="ECO:0000256" key="2">
    <source>
        <dbReference type="ARBA" id="ARBA00008307"/>
    </source>
</evidence>
<keyword evidence="12" id="KW-1185">Reference proteome</keyword>
<evidence type="ECO:0000256" key="1">
    <source>
        <dbReference type="ARBA" id="ARBA00001946"/>
    </source>
</evidence>
<evidence type="ECO:0000256" key="5">
    <source>
        <dbReference type="ARBA" id="ARBA00022723"/>
    </source>
</evidence>
<gene>
    <name evidence="11" type="ORF">ACJMK2_000851</name>
</gene>
<reference evidence="11 12" key="1">
    <citation type="submission" date="2024-11" db="EMBL/GenBank/DDBJ databases">
        <title>Chromosome-level genome assembly of the freshwater bivalve Anodonta woodiana.</title>
        <authorList>
            <person name="Chen X."/>
        </authorList>
    </citation>
    <scope>NUCLEOTIDE SEQUENCE [LARGE SCALE GENOMIC DNA]</scope>
    <source>
        <strain evidence="11">MN2024</strain>
        <tissue evidence="11">Gills</tissue>
    </source>
</reference>
<protein>
    <recommendedName>
        <fullName evidence="13">Mab-21-like HhH/H2TH-like domain-containing protein</fullName>
    </recommendedName>
</protein>
<dbReference type="GO" id="GO:0005524">
    <property type="term" value="F:ATP binding"/>
    <property type="evidence" value="ECO:0007669"/>
    <property type="project" value="UniProtKB-KW"/>
</dbReference>
<dbReference type="Pfam" id="PF20266">
    <property type="entry name" value="Mab-21_C"/>
    <property type="match status" value="1"/>
</dbReference>
<evidence type="ECO:0000259" key="10">
    <source>
        <dbReference type="Pfam" id="PF20266"/>
    </source>
</evidence>
<dbReference type="InterPro" id="IPR024810">
    <property type="entry name" value="MAB21L/cGLR"/>
</dbReference>
<dbReference type="PANTHER" id="PTHR10656:SF42">
    <property type="entry name" value="CYCLIC GMP-AMP SYNTHASE-LIKE PROTEIN-RELATED"/>
    <property type="match status" value="1"/>
</dbReference>
<dbReference type="InterPro" id="IPR046906">
    <property type="entry name" value="Mab-21_HhH/H2TH-like"/>
</dbReference>
<dbReference type="Proteomes" id="UP001634394">
    <property type="component" value="Unassembled WGS sequence"/>
</dbReference>
<dbReference type="GO" id="GO:0016779">
    <property type="term" value="F:nucleotidyltransferase activity"/>
    <property type="evidence" value="ECO:0007669"/>
    <property type="project" value="UniProtKB-KW"/>
</dbReference>
<evidence type="ECO:0000313" key="11">
    <source>
        <dbReference type="EMBL" id="KAL3888484.1"/>
    </source>
</evidence>
<comment type="caution">
    <text evidence="11">The sequence shown here is derived from an EMBL/GenBank/DDBJ whole genome shotgun (WGS) entry which is preliminary data.</text>
</comment>
<evidence type="ECO:0000313" key="12">
    <source>
        <dbReference type="Proteomes" id="UP001634394"/>
    </source>
</evidence>
<accession>A0ABD3XQI2</accession>
<keyword evidence="4" id="KW-0548">Nucleotidyltransferase</keyword>